<dbReference type="EMBL" id="JAMZEK010000003">
    <property type="protein sequence ID" value="MCP1375635.1"/>
    <property type="molecule type" value="Genomic_DNA"/>
</dbReference>
<comment type="caution">
    <text evidence="1">The sequence shown here is derived from an EMBL/GenBank/DDBJ whole genome shotgun (WGS) entry which is preliminary data.</text>
</comment>
<evidence type="ECO:0000313" key="2">
    <source>
        <dbReference type="Proteomes" id="UP001204615"/>
    </source>
</evidence>
<keyword evidence="2" id="KW-1185">Reference proteome</keyword>
<accession>A0ABT1FEU3</accession>
<dbReference type="Proteomes" id="UP001204615">
    <property type="component" value="Unassembled WGS sequence"/>
</dbReference>
<name>A0ABT1FEU3_9GAMM</name>
<reference evidence="1 2" key="1">
    <citation type="submission" date="2022-06" db="EMBL/GenBank/DDBJ databases">
        <title>Dyella sp. Sa strain:Sa Genome sequencing.</title>
        <authorList>
            <person name="Park S."/>
        </authorList>
    </citation>
    <scope>NUCLEOTIDE SEQUENCE [LARGE SCALE GENOMIC DNA]</scope>
    <source>
        <strain evidence="1 2">Sa</strain>
    </source>
</reference>
<protein>
    <submittedName>
        <fullName evidence="1">Uncharacterized protein</fullName>
    </submittedName>
</protein>
<gene>
    <name evidence="1" type="ORF">NC595_16425</name>
</gene>
<sequence>MRLYKYISKQFADAFARRGAIKIGTLYEYRNTEKYNSAVADKDEGSFQTEFELLGGGEVDLGGTTPEADFFRKHVLRPGQQASNVKIVMEDGARIISRSNSEDLYVLCCSTQFSRDVMVEFGCDACVEISDAQAFVNAVSHTIRHQARLVGFGQVHYLQKTKPYTEPHQLHPAVMKDPKYAYQCEWRSLWAPIKPIKGPLFIHASKAASYCSWYAP</sequence>
<organism evidence="1 2">
    <name type="scientific">Dyella lutea</name>
    <dbReference type="NCBI Taxonomy" id="2950441"/>
    <lineage>
        <taxon>Bacteria</taxon>
        <taxon>Pseudomonadati</taxon>
        <taxon>Pseudomonadota</taxon>
        <taxon>Gammaproteobacteria</taxon>
        <taxon>Lysobacterales</taxon>
        <taxon>Rhodanobacteraceae</taxon>
        <taxon>Dyella</taxon>
    </lineage>
</organism>
<proteinExistence type="predicted"/>
<evidence type="ECO:0000313" key="1">
    <source>
        <dbReference type="EMBL" id="MCP1375635.1"/>
    </source>
</evidence>
<dbReference type="RefSeq" id="WP_253568248.1">
    <property type="nucleotide sequence ID" value="NZ_JAMZEK010000003.1"/>
</dbReference>